<dbReference type="SUPFAM" id="SSF53335">
    <property type="entry name" value="S-adenosyl-L-methionine-dependent methyltransferases"/>
    <property type="match status" value="1"/>
</dbReference>
<evidence type="ECO:0000256" key="5">
    <source>
        <dbReference type="ARBA" id="ARBA00047422"/>
    </source>
</evidence>
<keyword evidence="2 6" id="KW-0808">Transferase</keyword>
<evidence type="ECO:0000256" key="7">
    <source>
        <dbReference type="RuleBase" id="RU000416"/>
    </source>
</evidence>
<dbReference type="GO" id="GO:0044027">
    <property type="term" value="P:negative regulation of gene expression via chromosomal CpG island methylation"/>
    <property type="evidence" value="ECO:0007669"/>
    <property type="project" value="TreeGrafter"/>
</dbReference>
<feature type="active site" evidence="6">
    <location>
        <position position="132"/>
    </location>
</feature>
<evidence type="ECO:0000256" key="2">
    <source>
        <dbReference type="ARBA" id="ARBA00022679"/>
    </source>
</evidence>
<dbReference type="HOGENOM" id="CLU_006958_2_4_5"/>
<proteinExistence type="inferred from homology"/>
<sequence length="488" mass="54367">MPADIFLKWRIRGRIHKAWTASVQRKSIEIQPRYTAGEVFCGIGGLSRGFHSLGFEPKFANDVWPLALYNFLMNFDATYAATSGTHHGDILGLVGSVEDISISDILPKISSSSGEGSLKVGEIDVLLGGPPCQGFSLNSHVRSVQDPRNYLFRHYVRLLKGLSPKIFVLENVPGMLSLEGGHFFEEFLREVSLSTTVDCPGYEVRFKILNAAHYGVPQERFRVVVVGTRKDVADRAGVVSLPIPHHFSLAQAHFKGGRTHTFHYAIGRGKHPSTDQISHIGPQLEPFVTVIDAIGDLPKLTNGGGENVGRYGYNKDAPQLSKYQQNMRSDGELLANHWCRALYPPNTERIKHIPAGGDWRSIPRDLLPPGMQRALRKDHTKRYGRLSPTQLAGTLLTKPDPHWGTFIHYDLAQQRLISVREAARIQSFPDRHVFYGGQVDQYRLCGNAVPPLMAQAIAKQVKGVLDVYYGFDERKIFDKVVSARGPNT</sequence>
<dbReference type="GO" id="GO:0009307">
    <property type="term" value="P:DNA restriction-modification system"/>
    <property type="evidence" value="ECO:0007669"/>
    <property type="project" value="UniProtKB-KW"/>
</dbReference>
<dbReference type="eggNOG" id="COG0270">
    <property type="taxonomic scope" value="Bacteria"/>
</dbReference>
<evidence type="ECO:0000256" key="8">
    <source>
        <dbReference type="RuleBase" id="RU000417"/>
    </source>
</evidence>
<dbReference type="Pfam" id="PF00145">
    <property type="entry name" value="DNA_methylase"/>
    <property type="match status" value="1"/>
</dbReference>
<dbReference type="InterPro" id="IPR031303">
    <property type="entry name" value="C5_meth_CS"/>
</dbReference>
<evidence type="ECO:0000256" key="6">
    <source>
        <dbReference type="PROSITE-ProRule" id="PRU01016"/>
    </source>
</evidence>
<keyword evidence="1 6" id="KW-0489">Methyltransferase</keyword>
<dbReference type="PROSITE" id="PS00094">
    <property type="entry name" value="C5_MTASE_1"/>
    <property type="match status" value="1"/>
</dbReference>
<accession>B2IH02</accession>
<dbReference type="GO" id="GO:0003886">
    <property type="term" value="F:DNA (cytosine-5-)-methyltransferase activity"/>
    <property type="evidence" value="ECO:0007669"/>
    <property type="project" value="UniProtKB-EC"/>
</dbReference>
<dbReference type="InterPro" id="IPR050390">
    <property type="entry name" value="C5-Methyltransferase"/>
</dbReference>
<keyword evidence="4" id="KW-0680">Restriction system</keyword>
<comment type="catalytic activity">
    <reaction evidence="5 8">
        <text>a 2'-deoxycytidine in DNA + S-adenosyl-L-methionine = a 5-methyl-2'-deoxycytidine in DNA + S-adenosyl-L-homocysteine + H(+)</text>
        <dbReference type="Rhea" id="RHEA:13681"/>
        <dbReference type="Rhea" id="RHEA-COMP:11369"/>
        <dbReference type="Rhea" id="RHEA-COMP:11370"/>
        <dbReference type="ChEBI" id="CHEBI:15378"/>
        <dbReference type="ChEBI" id="CHEBI:57856"/>
        <dbReference type="ChEBI" id="CHEBI:59789"/>
        <dbReference type="ChEBI" id="CHEBI:85452"/>
        <dbReference type="ChEBI" id="CHEBI:85454"/>
        <dbReference type="EC" id="2.1.1.37"/>
    </reaction>
</comment>
<evidence type="ECO:0000256" key="3">
    <source>
        <dbReference type="ARBA" id="ARBA00022691"/>
    </source>
</evidence>
<dbReference type="InterPro" id="IPR018117">
    <property type="entry name" value="C5_DNA_meth_AS"/>
</dbReference>
<dbReference type="PANTHER" id="PTHR10629:SF52">
    <property type="entry name" value="DNA (CYTOSINE-5)-METHYLTRANSFERASE 1"/>
    <property type="match status" value="1"/>
</dbReference>
<reference evidence="10" key="1">
    <citation type="submission" date="2008-03" db="EMBL/GenBank/DDBJ databases">
        <title>Complete sequence of chromosome of Beijerinckia indica subsp. indica ATCC 9039.</title>
        <authorList>
            <consortium name="US DOE Joint Genome Institute"/>
            <person name="Copeland A."/>
            <person name="Lucas S."/>
            <person name="Lapidus A."/>
            <person name="Glavina del Rio T."/>
            <person name="Dalin E."/>
            <person name="Tice H."/>
            <person name="Bruce D."/>
            <person name="Goodwin L."/>
            <person name="Pitluck S."/>
            <person name="LaButti K."/>
            <person name="Schmutz J."/>
            <person name="Larimer F."/>
            <person name="Land M."/>
            <person name="Hauser L."/>
            <person name="Kyrpides N."/>
            <person name="Mikhailova N."/>
            <person name="Dunfield P.F."/>
            <person name="Dedysh S.N."/>
            <person name="Liesack W."/>
            <person name="Saw J.H."/>
            <person name="Alam M."/>
            <person name="Chen Y."/>
            <person name="Murrell J.C."/>
            <person name="Richardson P."/>
        </authorList>
    </citation>
    <scope>NUCLEOTIDE SEQUENCE [LARGE SCALE GENOMIC DNA]</scope>
    <source>
        <strain evidence="10">ATCC 9039 / DSM 1715 / NCIMB 8712</strain>
    </source>
</reference>
<dbReference type="AlphaFoldDB" id="B2IH02"/>
<evidence type="ECO:0000256" key="1">
    <source>
        <dbReference type="ARBA" id="ARBA00022603"/>
    </source>
</evidence>
<dbReference type="Proteomes" id="UP000001695">
    <property type="component" value="Chromosome"/>
</dbReference>
<dbReference type="PRINTS" id="PR00105">
    <property type="entry name" value="C5METTRFRASE"/>
</dbReference>
<evidence type="ECO:0000313" key="10">
    <source>
        <dbReference type="Proteomes" id="UP000001695"/>
    </source>
</evidence>
<dbReference type="EC" id="2.1.1.37" evidence="8"/>
<comment type="similarity">
    <text evidence="6 7">Belongs to the class I-like SAM-binding methyltransferase superfamily. C5-methyltransferase family.</text>
</comment>
<reference evidence="9 10" key="2">
    <citation type="journal article" date="2010" name="J. Bacteriol.">
        <title>Complete genome sequence of Beijerinckia indica subsp. indica.</title>
        <authorList>
            <person name="Tamas I."/>
            <person name="Dedysh S.N."/>
            <person name="Liesack W."/>
            <person name="Stott M.B."/>
            <person name="Alam M."/>
            <person name="Murrell J.C."/>
            <person name="Dunfield P.F."/>
        </authorList>
    </citation>
    <scope>NUCLEOTIDE SEQUENCE [LARGE SCALE GENOMIC DNA]</scope>
    <source>
        <strain evidence="10">ATCC 9039 / DSM 1715 / NCIMB 8712</strain>
    </source>
</reference>
<dbReference type="EMBL" id="CP001016">
    <property type="protein sequence ID" value="ACB94416.1"/>
    <property type="molecule type" value="Genomic_DNA"/>
</dbReference>
<gene>
    <name evidence="9" type="ordered locus">Bind_0766</name>
</gene>
<keyword evidence="10" id="KW-1185">Reference proteome</keyword>
<evidence type="ECO:0000256" key="4">
    <source>
        <dbReference type="ARBA" id="ARBA00022747"/>
    </source>
</evidence>
<dbReference type="InterPro" id="IPR029063">
    <property type="entry name" value="SAM-dependent_MTases_sf"/>
</dbReference>
<dbReference type="NCBIfam" id="TIGR00675">
    <property type="entry name" value="dcm"/>
    <property type="match status" value="1"/>
</dbReference>
<name>B2IH02_BEII9</name>
<protein>
    <recommendedName>
        <fullName evidence="8">Cytosine-specific methyltransferase</fullName>
        <ecNumber evidence="8">2.1.1.37</ecNumber>
    </recommendedName>
</protein>
<dbReference type="Gene3D" id="3.90.120.10">
    <property type="entry name" value="DNA Methylase, subunit A, domain 2"/>
    <property type="match status" value="1"/>
</dbReference>
<dbReference type="GO" id="GO:0003677">
    <property type="term" value="F:DNA binding"/>
    <property type="evidence" value="ECO:0007669"/>
    <property type="project" value="TreeGrafter"/>
</dbReference>
<dbReference type="PANTHER" id="PTHR10629">
    <property type="entry name" value="CYTOSINE-SPECIFIC METHYLTRANSFERASE"/>
    <property type="match status" value="1"/>
</dbReference>
<dbReference type="STRING" id="395963.Bind_0766"/>
<keyword evidence="3 6" id="KW-0949">S-adenosyl-L-methionine</keyword>
<dbReference type="PROSITE" id="PS51679">
    <property type="entry name" value="SAM_MT_C5"/>
    <property type="match status" value="1"/>
</dbReference>
<dbReference type="GO" id="GO:0032259">
    <property type="term" value="P:methylation"/>
    <property type="evidence" value="ECO:0007669"/>
    <property type="project" value="UniProtKB-KW"/>
</dbReference>
<dbReference type="PROSITE" id="PS00095">
    <property type="entry name" value="C5_MTASE_2"/>
    <property type="match status" value="1"/>
</dbReference>
<dbReference type="KEGG" id="bid:Bind_0766"/>
<evidence type="ECO:0000313" key="9">
    <source>
        <dbReference type="EMBL" id="ACB94416.1"/>
    </source>
</evidence>
<organism evidence="9 10">
    <name type="scientific">Beijerinckia indica subsp. indica (strain ATCC 9039 / DSM 1715 / NCIMB 8712)</name>
    <dbReference type="NCBI Taxonomy" id="395963"/>
    <lineage>
        <taxon>Bacteria</taxon>
        <taxon>Pseudomonadati</taxon>
        <taxon>Pseudomonadota</taxon>
        <taxon>Alphaproteobacteria</taxon>
        <taxon>Hyphomicrobiales</taxon>
        <taxon>Beijerinckiaceae</taxon>
        <taxon>Beijerinckia</taxon>
    </lineage>
</organism>
<dbReference type="InterPro" id="IPR001525">
    <property type="entry name" value="C5_MeTfrase"/>
</dbReference>
<dbReference type="Gene3D" id="3.40.50.150">
    <property type="entry name" value="Vaccinia Virus protein VP39"/>
    <property type="match status" value="1"/>
</dbReference>
<dbReference type="REBASE" id="17766">
    <property type="entry name" value="M.BinDORF766P"/>
</dbReference>